<organism evidence="1 2">
    <name type="scientific">Ancylobacter aquaticus</name>
    <dbReference type="NCBI Taxonomy" id="100"/>
    <lineage>
        <taxon>Bacteria</taxon>
        <taxon>Pseudomonadati</taxon>
        <taxon>Pseudomonadota</taxon>
        <taxon>Alphaproteobacteria</taxon>
        <taxon>Hyphomicrobiales</taxon>
        <taxon>Xanthobacteraceae</taxon>
        <taxon>Ancylobacter</taxon>
    </lineage>
</organism>
<gene>
    <name evidence="1" type="ORF">EV667_3130</name>
</gene>
<evidence type="ECO:0000313" key="1">
    <source>
        <dbReference type="EMBL" id="TCK29110.1"/>
    </source>
</evidence>
<dbReference type="AlphaFoldDB" id="A0A4R1I6J2"/>
<evidence type="ECO:0000313" key="2">
    <source>
        <dbReference type="Proteomes" id="UP000295030"/>
    </source>
</evidence>
<proteinExistence type="predicted"/>
<keyword evidence="1" id="KW-0808">Transferase</keyword>
<dbReference type="GO" id="GO:0016740">
    <property type="term" value="F:transferase activity"/>
    <property type="evidence" value="ECO:0007669"/>
    <property type="project" value="UniProtKB-KW"/>
</dbReference>
<name>A0A4R1I6J2_ANCAQ</name>
<reference evidence="1 2" key="1">
    <citation type="submission" date="2019-03" db="EMBL/GenBank/DDBJ databases">
        <title>Genomic Encyclopedia of Type Strains, Phase IV (KMG-IV): sequencing the most valuable type-strain genomes for metagenomic binning, comparative biology and taxonomic classification.</title>
        <authorList>
            <person name="Goeker M."/>
        </authorList>
    </citation>
    <scope>NUCLEOTIDE SEQUENCE [LARGE SCALE GENOMIC DNA]</scope>
    <source>
        <strain evidence="1 2">DSM 101</strain>
    </source>
</reference>
<dbReference type="Pfam" id="PF14907">
    <property type="entry name" value="NTP_transf_5"/>
    <property type="match status" value="1"/>
</dbReference>
<sequence>MRAEAVPSRLYSRGIETVKSAHMRRGGGCLASRSDRAGMSGTSGHATREADATFALLLRLCALAARHGAPDVAAPAGRVDWKAFIRLVERHRVPGIVHLALGRLAGDAADEIPGHVRQFVAEKAGVLARNNLAMVAATIRLQKMFDAAGIEAVFFKGALVGQRAYGSVAVKHGKDIDFLVRPDDLPAMFACLAGEGYRPVFPKAPLTPARINALRAFQMEAILVDPARGVQLEPHWRLTENRRLLPLAPLLAATGKRESLGGVSVRGFHPDDEFAYLCVHGARSGWFRLKWLADLHALLAGLPEEERLRLYRHAQARGAGPAALLAFDLCRELLGLPVPAALTRPVEAPLQRAMRRLCLASLGAAKPQFALRQVVLLPMLHALACGPGHVGTEILRWTVNCQDALDMPLPRRLYFLYPLLRVPLWFGRLLGGKGLLRRKVARD</sequence>
<dbReference type="Proteomes" id="UP000295030">
    <property type="component" value="Unassembled WGS sequence"/>
</dbReference>
<protein>
    <submittedName>
        <fullName evidence="1">Putative nucleotidyltransferase-like protein</fullName>
    </submittedName>
</protein>
<dbReference type="InterPro" id="IPR039498">
    <property type="entry name" value="NTP_transf_5"/>
</dbReference>
<dbReference type="EMBL" id="SMFY01000002">
    <property type="protein sequence ID" value="TCK29110.1"/>
    <property type="molecule type" value="Genomic_DNA"/>
</dbReference>
<comment type="caution">
    <text evidence="1">The sequence shown here is derived from an EMBL/GenBank/DDBJ whole genome shotgun (WGS) entry which is preliminary data.</text>
</comment>
<keyword evidence="2" id="KW-1185">Reference proteome</keyword>
<accession>A0A4R1I6J2</accession>